<accession>A0AAN4MUW3</accession>
<dbReference type="EMBL" id="JGEA01000080">
    <property type="protein sequence ID" value="EYA11829.1"/>
    <property type="molecule type" value="Genomic_DNA"/>
</dbReference>
<reference evidence="1 2" key="1">
    <citation type="submission" date="2014-02" db="EMBL/GenBank/DDBJ databases">
        <authorList>
            <person name="Sears C."/>
            <person name="Carroll K."/>
            <person name="Sack B.R."/>
            <person name="Qadri F."/>
            <person name="Myers L.L."/>
            <person name="Chung G.-T."/>
            <person name="Escheverria P."/>
            <person name="Fraser C.M."/>
            <person name="Sadzewicz L."/>
            <person name="Shefchek K.A."/>
            <person name="Tallon L."/>
            <person name="Das S.P."/>
            <person name="Daugherty S."/>
            <person name="Mongodin E.F."/>
        </authorList>
    </citation>
    <scope>NUCLEOTIDE SEQUENCE [LARGE SCALE GENOMIC DNA]</scope>
    <source>
        <strain evidence="1 2">1007-1-F #10</strain>
    </source>
</reference>
<comment type="caution">
    <text evidence="1">The sequence shown here is derived from an EMBL/GenBank/DDBJ whole genome shotgun (WGS) entry which is preliminary data.</text>
</comment>
<sequence length="80" mass="8457">MQISYIGMQTVEVAIAPNIRVILKTDSKALDEVVVVAYGTQSARTVTASVSTVRADALKDVPSVSFDQMLQGRASGVSIT</sequence>
<proteinExistence type="predicted"/>
<dbReference type="Proteomes" id="UP000022433">
    <property type="component" value="Unassembled WGS sequence"/>
</dbReference>
<protein>
    <submittedName>
        <fullName evidence="1">Uncharacterized protein</fullName>
    </submittedName>
</protein>
<evidence type="ECO:0000313" key="2">
    <source>
        <dbReference type="Proteomes" id="UP000022433"/>
    </source>
</evidence>
<gene>
    <name evidence="1" type="ORF">M104_5145</name>
</gene>
<dbReference type="Gene3D" id="2.170.130.10">
    <property type="entry name" value="TonB-dependent receptor, plug domain"/>
    <property type="match status" value="1"/>
</dbReference>
<dbReference type="InterPro" id="IPR037066">
    <property type="entry name" value="Plug_dom_sf"/>
</dbReference>
<feature type="non-terminal residue" evidence="1">
    <location>
        <position position="80"/>
    </location>
</feature>
<name>A0AAN4MUW3_BACFG</name>
<dbReference type="SUPFAM" id="SSF56935">
    <property type="entry name" value="Porins"/>
    <property type="match status" value="1"/>
</dbReference>
<evidence type="ECO:0000313" key="1">
    <source>
        <dbReference type="EMBL" id="EYA11829.1"/>
    </source>
</evidence>
<organism evidence="1 2">
    <name type="scientific">Bacteroides fragilis str. 1007-1-F #10</name>
    <dbReference type="NCBI Taxonomy" id="1339295"/>
    <lineage>
        <taxon>Bacteria</taxon>
        <taxon>Pseudomonadati</taxon>
        <taxon>Bacteroidota</taxon>
        <taxon>Bacteroidia</taxon>
        <taxon>Bacteroidales</taxon>
        <taxon>Bacteroidaceae</taxon>
        <taxon>Bacteroides</taxon>
    </lineage>
</organism>
<dbReference type="AlphaFoldDB" id="A0AAN4MUW3"/>